<gene>
    <name evidence="1" type="primary">RvY_09899-1</name>
    <name evidence="1" type="synonym">RvY_09899.1</name>
    <name evidence="1" type="ORF">RvY_09899</name>
</gene>
<sequence>MFEAAVQMKHTDACASANLATRYFTALDAHPETEEYQFCRHAGPDAKLYQASLMMMADDPN</sequence>
<proteinExistence type="predicted"/>
<dbReference type="EMBL" id="BDGG01000005">
    <property type="protein sequence ID" value="GAU98805.1"/>
    <property type="molecule type" value="Genomic_DNA"/>
</dbReference>
<comment type="caution">
    <text evidence="1">The sequence shown here is derived from an EMBL/GenBank/DDBJ whole genome shotgun (WGS) entry which is preliminary data.</text>
</comment>
<accession>A0A1D1VDB4</accession>
<protein>
    <submittedName>
        <fullName evidence="1">Uncharacterized protein</fullName>
    </submittedName>
</protein>
<dbReference type="AlphaFoldDB" id="A0A1D1VDB4"/>
<name>A0A1D1VDB4_RAMVA</name>
<keyword evidence="2" id="KW-1185">Reference proteome</keyword>
<organism evidence="1 2">
    <name type="scientific">Ramazzottius varieornatus</name>
    <name type="common">Water bear</name>
    <name type="synonym">Tardigrade</name>
    <dbReference type="NCBI Taxonomy" id="947166"/>
    <lineage>
        <taxon>Eukaryota</taxon>
        <taxon>Metazoa</taxon>
        <taxon>Ecdysozoa</taxon>
        <taxon>Tardigrada</taxon>
        <taxon>Eutardigrada</taxon>
        <taxon>Parachela</taxon>
        <taxon>Hypsibioidea</taxon>
        <taxon>Ramazzottiidae</taxon>
        <taxon>Ramazzottius</taxon>
    </lineage>
</organism>
<evidence type="ECO:0000313" key="2">
    <source>
        <dbReference type="Proteomes" id="UP000186922"/>
    </source>
</evidence>
<dbReference type="Proteomes" id="UP000186922">
    <property type="component" value="Unassembled WGS sequence"/>
</dbReference>
<evidence type="ECO:0000313" key="1">
    <source>
        <dbReference type="EMBL" id="GAU98805.1"/>
    </source>
</evidence>
<reference evidence="1 2" key="1">
    <citation type="journal article" date="2016" name="Nat. Commun.">
        <title>Extremotolerant tardigrade genome and improved radiotolerance of human cultured cells by tardigrade-unique protein.</title>
        <authorList>
            <person name="Hashimoto T."/>
            <person name="Horikawa D.D."/>
            <person name="Saito Y."/>
            <person name="Kuwahara H."/>
            <person name="Kozuka-Hata H."/>
            <person name="Shin-I T."/>
            <person name="Minakuchi Y."/>
            <person name="Ohishi K."/>
            <person name="Motoyama A."/>
            <person name="Aizu T."/>
            <person name="Enomoto A."/>
            <person name="Kondo K."/>
            <person name="Tanaka S."/>
            <person name="Hara Y."/>
            <person name="Koshikawa S."/>
            <person name="Sagara H."/>
            <person name="Miura T."/>
            <person name="Yokobori S."/>
            <person name="Miyagawa K."/>
            <person name="Suzuki Y."/>
            <person name="Kubo T."/>
            <person name="Oyama M."/>
            <person name="Kohara Y."/>
            <person name="Fujiyama A."/>
            <person name="Arakawa K."/>
            <person name="Katayama T."/>
            <person name="Toyoda A."/>
            <person name="Kunieda T."/>
        </authorList>
    </citation>
    <scope>NUCLEOTIDE SEQUENCE [LARGE SCALE GENOMIC DNA]</scope>
    <source>
        <strain evidence="1 2">YOKOZUNA-1</strain>
    </source>
</reference>